<dbReference type="SUPFAM" id="SSF53756">
    <property type="entry name" value="UDP-Glycosyltransferase/glycogen phosphorylase"/>
    <property type="match status" value="1"/>
</dbReference>
<dbReference type="AlphaFoldDB" id="A0A8J7PAK3"/>
<reference evidence="3" key="1">
    <citation type="submission" date="2021-02" db="EMBL/GenBank/DDBJ databases">
        <title>Genome-Resolved Metagenomics of a Microbial Community Performing Photosynthetic Biological Nutrient Removal.</title>
        <authorList>
            <person name="Mcdaniel E.A."/>
        </authorList>
    </citation>
    <scope>NUCLEOTIDE SEQUENCE</scope>
    <source>
        <strain evidence="3">UWPOB_OBS1</strain>
    </source>
</reference>
<organism evidence="3 4">
    <name type="scientific">Candidatus Obscuribacter phosphatis</name>
    <dbReference type="NCBI Taxonomy" id="1906157"/>
    <lineage>
        <taxon>Bacteria</taxon>
        <taxon>Bacillati</taxon>
        <taxon>Candidatus Melainabacteria</taxon>
        <taxon>Candidatus Obscuribacterales</taxon>
        <taxon>Candidatus Obscuribacteraceae</taxon>
        <taxon>Candidatus Obscuribacter</taxon>
    </lineage>
</organism>
<keyword evidence="2" id="KW-0808">Transferase</keyword>
<dbReference type="Pfam" id="PF01075">
    <property type="entry name" value="Glyco_transf_9"/>
    <property type="match status" value="1"/>
</dbReference>
<dbReference type="GO" id="GO:0009244">
    <property type="term" value="P:lipopolysaccharide core region biosynthetic process"/>
    <property type="evidence" value="ECO:0007669"/>
    <property type="project" value="TreeGrafter"/>
</dbReference>
<protein>
    <submittedName>
        <fullName evidence="3">Glycosyltransferase family 9 protein</fullName>
    </submittedName>
</protein>
<dbReference type="CDD" id="cd03789">
    <property type="entry name" value="GT9_LPS_heptosyltransferase"/>
    <property type="match status" value="1"/>
</dbReference>
<dbReference type="Gene3D" id="3.40.50.2000">
    <property type="entry name" value="Glycogen Phosphorylase B"/>
    <property type="match status" value="2"/>
</dbReference>
<dbReference type="Proteomes" id="UP000664277">
    <property type="component" value="Unassembled WGS sequence"/>
</dbReference>
<evidence type="ECO:0000313" key="3">
    <source>
        <dbReference type="EMBL" id="MBN8658961.1"/>
    </source>
</evidence>
<dbReference type="InterPro" id="IPR051199">
    <property type="entry name" value="LPS_LOS_Heptosyltrfase"/>
</dbReference>
<accession>A0A8J7PAK3</accession>
<dbReference type="GO" id="GO:0005829">
    <property type="term" value="C:cytosol"/>
    <property type="evidence" value="ECO:0007669"/>
    <property type="project" value="TreeGrafter"/>
</dbReference>
<evidence type="ECO:0000313" key="4">
    <source>
        <dbReference type="Proteomes" id="UP000664277"/>
    </source>
</evidence>
<proteinExistence type="predicted"/>
<sequence>MARLLLVKLSAIGDVIHCLPAAHRLKQALPGLELHWLVEPLAAPLLVDNPCVDKVHVFEKKTWLGGLKSGQPATMLKSVAALRALVSELRSKQFDYAIDAQGLFKSAFLARQSGAKRVFGFKGTREMSEYLLSDKLDIGDYFGVSRHVVDLNLALADFVISTARGAAPPAQESSEQDNHTLVCFPLPSPPPQSEAKVASLFGMTAAPNTATKNIGFIAGTTWDTKIWPSDHWIELGKRLLEEAGLDCRIFLLGGPSDRTTNQYIYKGLASGTGGGGHVADITGETNLIDLVALFAKLDLVVGADTGPLHLACAVASALDSGATSSAEPGSRHKSTTKVLALHGSSPWGRNGPYGSPEQVAACHLDLSCQPCFSKKCSLGTIACMKDLPSEKVFQMVMTMLG</sequence>
<dbReference type="PANTHER" id="PTHR30160:SF19">
    <property type="entry name" value="LIPOPOLYSACCHARIDE HEPTOSYLTRANSFERASE 1"/>
    <property type="match status" value="1"/>
</dbReference>
<dbReference type="GO" id="GO:0008713">
    <property type="term" value="F:ADP-heptose-lipopolysaccharide heptosyltransferase activity"/>
    <property type="evidence" value="ECO:0007669"/>
    <property type="project" value="TreeGrafter"/>
</dbReference>
<keyword evidence="1" id="KW-0328">Glycosyltransferase</keyword>
<dbReference type="EMBL" id="JAFLCK010000001">
    <property type="protein sequence ID" value="MBN8658961.1"/>
    <property type="molecule type" value="Genomic_DNA"/>
</dbReference>
<dbReference type="InterPro" id="IPR002201">
    <property type="entry name" value="Glyco_trans_9"/>
</dbReference>
<comment type="caution">
    <text evidence="3">The sequence shown here is derived from an EMBL/GenBank/DDBJ whole genome shotgun (WGS) entry which is preliminary data.</text>
</comment>
<evidence type="ECO:0000256" key="2">
    <source>
        <dbReference type="ARBA" id="ARBA00022679"/>
    </source>
</evidence>
<dbReference type="PANTHER" id="PTHR30160">
    <property type="entry name" value="TETRAACYLDISACCHARIDE 4'-KINASE-RELATED"/>
    <property type="match status" value="1"/>
</dbReference>
<evidence type="ECO:0000256" key="1">
    <source>
        <dbReference type="ARBA" id="ARBA00022676"/>
    </source>
</evidence>
<name>A0A8J7PAK3_9BACT</name>
<gene>
    <name evidence="3" type="ORF">J0M35_01255</name>
</gene>